<dbReference type="InterPro" id="IPR036185">
    <property type="entry name" value="DNA_heli_DnaB-like_N_sf"/>
</dbReference>
<dbReference type="Gene3D" id="1.10.860.10">
    <property type="entry name" value="DNAb Helicase, Chain A"/>
    <property type="match status" value="1"/>
</dbReference>
<comment type="catalytic activity">
    <reaction evidence="11">
        <text>ATP + H2O = ADP + phosphate + H(+)</text>
        <dbReference type="Rhea" id="RHEA:13065"/>
        <dbReference type="ChEBI" id="CHEBI:15377"/>
        <dbReference type="ChEBI" id="CHEBI:15378"/>
        <dbReference type="ChEBI" id="CHEBI:30616"/>
        <dbReference type="ChEBI" id="CHEBI:43474"/>
        <dbReference type="ChEBI" id="CHEBI:456216"/>
        <dbReference type="EC" id="5.6.2.3"/>
    </reaction>
</comment>
<evidence type="ECO:0000256" key="11">
    <source>
        <dbReference type="ARBA" id="ARBA00048954"/>
    </source>
</evidence>
<evidence type="ECO:0000313" key="17">
    <source>
        <dbReference type="EMBL" id="CAB5058539.1"/>
    </source>
</evidence>
<accession>A0A6J6ASM4</accession>
<evidence type="ECO:0000256" key="12">
    <source>
        <dbReference type="SAM" id="MobiDB-lite"/>
    </source>
</evidence>
<evidence type="ECO:0000256" key="7">
    <source>
        <dbReference type="ARBA" id="ARBA00022840"/>
    </source>
</evidence>
<evidence type="ECO:0000256" key="1">
    <source>
        <dbReference type="ARBA" id="ARBA00008428"/>
    </source>
</evidence>
<dbReference type="InterPro" id="IPR007693">
    <property type="entry name" value="DNA_helicase_DnaB-like_N"/>
</dbReference>
<evidence type="ECO:0000256" key="3">
    <source>
        <dbReference type="ARBA" id="ARBA00022705"/>
    </source>
</evidence>
<dbReference type="InterPro" id="IPR016136">
    <property type="entry name" value="DNA_helicase_N/primase_C"/>
</dbReference>
<evidence type="ECO:0000256" key="9">
    <source>
        <dbReference type="ARBA" id="ARBA00023235"/>
    </source>
</evidence>
<dbReference type="EMBL" id="CAEZSE010000002">
    <property type="protein sequence ID" value="CAB4529475.1"/>
    <property type="molecule type" value="Genomic_DNA"/>
</dbReference>
<evidence type="ECO:0000259" key="13">
    <source>
        <dbReference type="PROSITE" id="PS51199"/>
    </source>
</evidence>
<evidence type="ECO:0000313" key="14">
    <source>
        <dbReference type="EMBL" id="CAB4529475.1"/>
    </source>
</evidence>
<keyword evidence="4" id="KW-0547">Nucleotide-binding</keyword>
<dbReference type="InterPro" id="IPR027417">
    <property type="entry name" value="P-loop_NTPase"/>
</dbReference>
<dbReference type="AlphaFoldDB" id="A0A6J6ASM4"/>
<feature type="region of interest" description="Disordered" evidence="12">
    <location>
        <begin position="1"/>
        <end position="24"/>
    </location>
</feature>
<evidence type="ECO:0000256" key="4">
    <source>
        <dbReference type="ARBA" id="ARBA00022741"/>
    </source>
</evidence>
<comment type="similarity">
    <text evidence="1">Belongs to the helicase family. DnaB subfamily.</text>
</comment>
<gene>
    <name evidence="14" type="ORF">UFOPK1353_00022</name>
    <name evidence="15" type="ORF">UFOPK1826_00185</name>
    <name evidence="16" type="ORF">UFOPK4020_00095</name>
    <name evidence="17" type="ORF">UFOPK4345_00105</name>
</gene>
<feature type="domain" description="SF4 helicase" evidence="13">
    <location>
        <begin position="193"/>
        <end position="459"/>
    </location>
</feature>
<evidence type="ECO:0000256" key="5">
    <source>
        <dbReference type="ARBA" id="ARBA00022801"/>
    </source>
</evidence>
<keyword evidence="9" id="KW-0413">Isomerase</keyword>
<dbReference type="NCBIfam" id="TIGR00665">
    <property type="entry name" value="DnaB"/>
    <property type="match status" value="1"/>
</dbReference>
<keyword evidence="7" id="KW-0067">ATP-binding</keyword>
<keyword evidence="3" id="KW-0235">DNA replication</keyword>
<protein>
    <recommendedName>
        <fullName evidence="10">DNA 5'-3' helicase</fullName>
        <ecNumber evidence="10">5.6.2.3</ecNumber>
    </recommendedName>
</protein>
<sequence>MSIAEFSRSDRSGTQQRQPNRIPPHSIEAEASLLGAMLLSQEAVAVAFERGVRSEEFYKPAHQHIFDAIRSLNTAGEPVDPITVGEELRRNNLLDGLGGIDALLTLQNATPAITSADRYAKIVRETASLRRLLTVASEIAEIAYSGPEDVAKAIDDSESKVFDVSESNIGDASQPLKNLVENAMEKLEDRANNKEAITGTATGLAGLDKILLGLQPGTLNILGARPAMGKSALALGIAVHVARNSGKAVLFFSLEMGSAELVQRILASEAGVDSAVLRSGRPTPNDWTKIGHAVGRLDVPLIIDDSPGTSVGAIRAKARRTLSRQGDLSLIVIDYLQLMGGDGRPENRQLEVSEISRKLKLLAREFKIPILALSQLSRGLEARTDKRPTLSDLRESGALEQDADVVMFLYRDEVYNPDNKDELGAAELSISKHRAGPLGKVRLAWLGAYTRFENFATDSNSDL</sequence>
<evidence type="ECO:0000256" key="10">
    <source>
        <dbReference type="ARBA" id="ARBA00044969"/>
    </source>
</evidence>
<evidence type="ECO:0000313" key="15">
    <source>
        <dbReference type="EMBL" id="CAB4593319.1"/>
    </source>
</evidence>
<dbReference type="GO" id="GO:0006269">
    <property type="term" value="P:DNA replication, synthesis of primer"/>
    <property type="evidence" value="ECO:0007669"/>
    <property type="project" value="UniProtKB-KW"/>
</dbReference>
<dbReference type="PANTHER" id="PTHR30153:SF2">
    <property type="entry name" value="REPLICATIVE DNA HELICASE"/>
    <property type="match status" value="1"/>
</dbReference>
<dbReference type="EMBL" id="CAFBQV010000007">
    <property type="protein sequence ID" value="CAB5058539.1"/>
    <property type="molecule type" value="Genomic_DNA"/>
</dbReference>
<dbReference type="Gene3D" id="3.40.50.300">
    <property type="entry name" value="P-loop containing nucleotide triphosphate hydrolases"/>
    <property type="match status" value="1"/>
</dbReference>
<keyword evidence="2" id="KW-0639">Primosome</keyword>
<dbReference type="GO" id="GO:0016787">
    <property type="term" value="F:hydrolase activity"/>
    <property type="evidence" value="ECO:0007669"/>
    <property type="project" value="UniProtKB-KW"/>
</dbReference>
<evidence type="ECO:0000256" key="8">
    <source>
        <dbReference type="ARBA" id="ARBA00023125"/>
    </source>
</evidence>
<dbReference type="PROSITE" id="PS51199">
    <property type="entry name" value="SF4_HELICASE"/>
    <property type="match status" value="1"/>
</dbReference>
<keyword evidence="5" id="KW-0378">Hydrolase</keyword>
<proteinExistence type="inferred from homology"/>
<keyword evidence="6" id="KW-0347">Helicase</keyword>
<keyword evidence="8" id="KW-0238">DNA-binding</keyword>
<dbReference type="GO" id="GO:0003677">
    <property type="term" value="F:DNA binding"/>
    <property type="evidence" value="ECO:0007669"/>
    <property type="project" value="UniProtKB-KW"/>
</dbReference>
<evidence type="ECO:0000256" key="2">
    <source>
        <dbReference type="ARBA" id="ARBA00022515"/>
    </source>
</evidence>
<dbReference type="EMBL" id="CAFBOV010000010">
    <property type="protein sequence ID" value="CAB4987802.1"/>
    <property type="molecule type" value="Genomic_DNA"/>
</dbReference>
<dbReference type="GO" id="GO:0005524">
    <property type="term" value="F:ATP binding"/>
    <property type="evidence" value="ECO:0007669"/>
    <property type="project" value="UniProtKB-KW"/>
</dbReference>
<dbReference type="EMBL" id="CAEZUN010000014">
    <property type="protein sequence ID" value="CAB4593319.1"/>
    <property type="molecule type" value="Genomic_DNA"/>
</dbReference>
<dbReference type="GO" id="GO:0043139">
    <property type="term" value="F:5'-3' DNA helicase activity"/>
    <property type="evidence" value="ECO:0007669"/>
    <property type="project" value="UniProtKB-EC"/>
</dbReference>
<dbReference type="GO" id="GO:0005829">
    <property type="term" value="C:cytosol"/>
    <property type="evidence" value="ECO:0007669"/>
    <property type="project" value="TreeGrafter"/>
</dbReference>
<dbReference type="SUPFAM" id="SSF48024">
    <property type="entry name" value="N-terminal domain of DnaB helicase"/>
    <property type="match status" value="1"/>
</dbReference>
<dbReference type="CDD" id="cd00984">
    <property type="entry name" value="DnaB_C"/>
    <property type="match status" value="1"/>
</dbReference>
<reference evidence="14" key="1">
    <citation type="submission" date="2020-05" db="EMBL/GenBank/DDBJ databases">
        <authorList>
            <person name="Chiriac C."/>
            <person name="Salcher M."/>
            <person name="Ghai R."/>
            <person name="Kavagutti S V."/>
        </authorList>
    </citation>
    <scope>NUCLEOTIDE SEQUENCE</scope>
</reference>
<name>A0A6J6ASM4_9ZZZZ</name>
<evidence type="ECO:0000256" key="6">
    <source>
        <dbReference type="ARBA" id="ARBA00022806"/>
    </source>
</evidence>
<dbReference type="Pfam" id="PF00772">
    <property type="entry name" value="DnaB"/>
    <property type="match status" value="1"/>
</dbReference>
<dbReference type="PANTHER" id="PTHR30153">
    <property type="entry name" value="REPLICATIVE DNA HELICASE DNAB"/>
    <property type="match status" value="1"/>
</dbReference>
<evidence type="ECO:0000313" key="16">
    <source>
        <dbReference type="EMBL" id="CAB4987802.1"/>
    </source>
</evidence>
<dbReference type="InterPro" id="IPR007692">
    <property type="entry name" value="DNA_helicase_DnaB"/>
</dbReference>
<organism evidence="14">
    <name type="scientific">freshwater metagenome</name>
    <dbReference type="NCBI Taxonomy" id="449393"/>
    <lineage>
        <taxon>unclassified sequences</taxon>
        <taxon>metagenomes</taxon>
        <taxon>ecological metagenomes</taxon>
    </lineage>
</organism>
<dbReference type="InterPro" id="IPR007694">
    <property type="entry name" value="DNA_helicase_DnaB-like_C"/>
</dbReference>
<dbReference type="EC" id="5.6.2.3" evidence="10"/>
<dbReference type="Pfam" id="PF03796">
    <property type="entry name" value="DnaB_C"/>
    <property type="match status" value="1"/>
</dbReference>
<dbReference type="GO" id="GO:1990077">
    <property type="term" value="C:primosome complex"/>
    <property type="evidence" value="ECO:0007669"/>
    <property type="project" value="UniProtKB-KW"/>
</dbReference>
<dbReference type="SUPFAM" id="SSF52540">
    <property type="entry name" value="P-loop containing nucleoside triphosphate hydrolases"/>
    <property type="match status" value="1"/>
</dbReference>